<name>A0A813XXA7_9BILA</name>
<protein>
    <submittedName>
        <fullName evidence="2">Uncharacterized protein</fullName>
    </submittedName>
</protein>
<feature type="signal peptide" evidence="1">
    <location>
        <begin position="1"/>
        <end position="19"/>
    </location>
</feature>
<accession>A0A813XXA7</accession>
<evidence type="ECO:0000313" key="3">
    <source>
        <dbReference type="Proteomes" id="UP000663860"/>
    </source>
</evidence>
<comment type="caution">
    <text evidence="2">The sequence shown here is derived from an EMBL/GenBank/DDBJ whole genome shotgun (WGS) entry which is preliminary data.</text>
</comment>
<evidence type="ECO:0000256" key="1">
    <source>
        <dbReference type="SAM" id="SignalP"/>
    </source>
</evidence>
<organism evidence="2 3">
    <name type="scientific">Adineta steineri</name>
    <dbReference type="NCBI Taxonomy" id="433720"/>
    <lineage>
        <taxon>Eukaryota</taxon>
        <taxon>Metazoa</taxon>
        <taxon>Spiralia</taxon>
        <taxon>Gnathifera</taxon>
        <taxon>Rotifera</taxon>
        <taxon>Eurotatoria</taxon>
        <taxon>Bdelloidea</taxon>
        <taxon>Adinetida</taxon>
        <taxon>Adinetidae</taxon>
        <taxon>Adineta</taxon>
    </lineage>
</organism>
<reference evidence="2" key="1">
    <citation type="submission" date="2021-02" db="EMBL/GenBank/DDBJ databases">
        <authorList>
            <person name="Nowell W R."/>
        </authorList>
    </citation>
    <scope>NUCLEOTIDE SEQUENCE</scope>
</reference>
<evidence type="ECO:0000313" key="2">
    <source>
        <dbReference type="EMBL" id="CAF0877073.1"/>
    </source>
</evidence>
<feature type="chain" id="PRO_5032944272" evidence="1">
    <location>
        <begin position="20"/>
        <end position="368"/>
    </location>
</feature>
<proteinExistence type="predicted"/>
<dbReference type="AlphaFoldDB" id="A0A813XXA7"/>
<dbReference type="Proteomes" id="UP000663860">
    <property type="component" value="Unassembled WGS sequence"/>
</dbReference>
<gene>
    <name evidence="2" type="ORF">IZO911_LOCUS10979</name>
</gene>
<dbReference type="EMBL" id="CAJNOE010000081">
    <property type="protein sequence ID" value="CAF0877073.1"/>
    <property type="molecule type" value="Genomic_DNA"/>
</dbReference>
<sequence length="368" mass="42750">MMYTPILLIFIAFTKIVQANEIQLNSQFNSLSLPKELISNTILAAHLQSMLMIMASERDFSLNSLTNSTLNYVQHPQSYRMTLLQVSSNMHKLFSSTYSTMFRIQLAAEHAIKEQLSSNIFDRIIVFNCLHLINNPSADETTKDGSRNFSAGIYSPLMSCINMLRKSLVPHGRLIIIHREPNINTLPLPVEVITNWHNSVGHSSRLIEQLHSERRPELEYLWEVETIKFNIQKLNWFNLLIHRAFYPLNLTDQKQIADGLRLLNETYFKYHQGLIEMFDRLLFITIQNKFEPLLSTNRLTKFIQSSKNPTYSLHITRSSRKPDLPQTGAHEQLDYKMLVTDEVNQLLNINAQRKNPKQNVFKTSLPFM</sequence>
<keyword evidence="1" id="KW-0732">Signal</keyword>